<dbReference type="AlphaFoldDB" id="A0A103DPF5"/>
<dbReference type="STRING" id="59895.A0A103DPF5"/>
<organism evidence="3 4">
    <name type="scientific">Cynara cardunculus var. scolymus</name>
    <name type="common">Globe artichoke</name>
    <name type="synonym">Cynara scolymus</name>
    <dbReference type="NCBI Taxonomy" id="59895"/>
    <lineage>
        <taxon>Eukaryota</taxon>
        <taxon>Viridiplantae</taxon>
        <taxon>Streptophyta</taxon>
        <taxon>Embryophyta</taxon>
        <taxon>Tracheophyta</taxon>
        <taxon>Spermatophyta</taxon>
        <taxon>Magnoliopsida</taxon>
        <taxon>eudicotyledons</taxon>
        <taxon>Gunneridae</taxon>
        <taxon>Pentapetalae</taxon>
        <taxon>asterids</taxon>
        <taxon>campanulids</taxon>
        <taxon>Asterales</taxon>
        <taxon>Asteraceae</taxon>
        <taxon>Carduoideae</taxon>
        <taxon>Cardueae</taxon>
        <taxon>Carduinae</taxon>
        <taxon>Cynara</taxon>
    </lineage>
</organism>
<dbReference type="Pfam" id="PF13041">
    <property type="entry name" value="PPR_2"/>
    <property type="match status" value="1"/>
</dbReference>
<comment type="caution">
    <text evidence="3">The sequence shown here is derived from an EMBL/GenBank/DDBJ whole genome shotgun (WGS) entry which is preliminary data.</text>
</comment>
<dbReference type="PANTHER" id="PTHR47926:SF421">
    <property type="entry name" value="DYW DOMAIN-CONTAINING PROTEIN"/>
    <property type="match status" value="1"/>
</dbReference>
<dbReference type="Gramene" id="KVE08302">
    <property type="protein sequence ID" value="KVE08302"/>
    <property type="gene ID" value="Ccrd_024075"/>
</dbReference>
<accession>A0A103DPF5</accession>
<proteinExistence type="predicted"/>
<dbReference type="OMA" id="CEKMRMS"/>
<dbReference type="InterPro" id="IPR002885">
    <property type="entry name" value="PPR_rpt"/>
</dbReference>
<dbReference type="PROSITE" id="PS51375">
    <property type="entry name" value="PPR"/>
    <property type="match status" value="1"/>
</dbReference>
<evidence type="ECO:0000256" key="1">
    <source>
        <dbReference type="ARBA" id="ARBA00022737"/>
    </source>
</evidence>
<dbReference type="InterPro" id="IPR046960">
    <property type="entry name" value="PPR_At4g14850-like_plant"/>
</dbReference>
<feature type="repeat" description="PPR" evidence="2">
    <location>
        <begin position="82"/>
        <end position="116"/>
    </location>
</feature>
<sequence length="148" mass="16402">MEFLAVLFSSLPNLKSCITTLKSSASNTNLQQGKKLHSYMLINGFLTSPFSITSLINMYSKCNVISDAFLVFSFSSSNCELNIFVYNAIIVGFIFNDMPNLALRVCEKMRMSGVMMDKFTFPCVVKAFPGCGDAEGFKIVHGLVFNMV</sequence>
<dbReference type="InterPro" id="IPR011990">
    <property type="entry name" value="TPR-like_helical_dom_sf"/>
</dbReference>
<protein>
    <submittedName>
        <fullName evidence="3">Pentatricopeptide repeat-containing protein</fullName>
    </submittedName>
</protein>
<dbReference type="Gene3D" id="1.25.40.10">
    <property type="entry name" value="Tetratricopeptide repeat domain"/>
    <property type="match status" value="1"/>
</dbReference>
<evidence type="ECO:0000256" key="2">
    <source>
        <dbReference type="PROSITE-ProRule" id="PRU00708"/>
    </source>
</evidence>
<evidence type="ECO:0000313" key="4">
    <source>
        <dbReference type="Proteomes" id="UP000243975"/>
    </source>
</evidence>
<dbReference type="EMBL" id="LEKV01011337">
    <property type="protein sequence ID" value="KVE08302.1"/>
    <property type="molecule type" value="Genomic_DNA"/>
</dbReference>
<dbReference type="GO" id="GO:0009451">
    <property type="term" value="P:RNA modification"/>
    <property type="evidence" value="ECO:0007669"/>
    <property type="project" value="InterPro"/>
</dbReference>
<keyword evidence="1" id="KW-0677">Repeat</keyword>
<name>A0A103DPF5_CYNCS</name>
<dbReference type="PANTHER" id="PTHR47926">
    <property type="entry name" value="PENTATRICOPEPTIDE REPEAT-CONTAINING PROTEIN"/>
    <property type="match status" value="1"/>
</dbReference>
<dbReference type="GO" id="GO:0003723">
    <property type="term" value="F:RNA binding"/>
    <property type="evidence" value="ECO:0007669"/>
    <property type="project" value="InterPro"/>
</dbReference>
<dbReference type="Proteomes" id="UP000243975">
    <property type="component" value="Unassembled WGS sequence"/>
</dbReference>
<reference evidence="3 4" key="1">
    <citation type="journal article" date="2016" name="Sci. Rep.">
        <title>The genome sequence of the outbreeding globe artichoke constructed de novo incorporating a phase-aware low-pass sequencing strategy of F1 progeny.</title>
        <authorList>
            <person name="Scaglione D."/>
            <person name="Reyes-Chin-Wo S."/>
            <person name="Acquadro A."/>
            <person name="Froenicke L."/>
            <person name="Portis E."/>
            <person name="Beitel C."/>
            <person name="Tirone M."/>
            <person name="Mauro R."/>
            <person name="Lo Monaco A."/>
            <person name="Mauromicale G."/>
            <person name="Faccioli P."/>
            <person name="Cattivelli L."/>
            <person name="Rieseberg L."/>
            <person name="Michelmore R."/>
            <person name="Lanteri S."/>
        </authorList>
    </citation>
    <scope>NUCLEOTIDE SEQUENCE [LARGE SCALE GENOMIC DNA]</scope>
    <source>
        <strain evidence="3">2C</strain>
    </source>
</reference>
<gene>
    <name evidence="3" type="ORF">Ccrd_024075</name>
</gene>
<keyword evidence="4" id="KW-1185">Reference proteome</keyword>
<evidence type="ECO:0000313" key="3">
    <source>
        <dbReference type="EMBL" id="KVE08302.1"/>
    </source>
</evidence>